<sequence>MSCVLQTPMERVRGREGIYNACTSPLCATRGEASSHHTTEELSDDDCSLGQVVYHENHLENLFGLYNRTNKHSIYNQHQWRLLLQQVRVLDMCICVAKHGGHLQGDLLKKGKEEFKDHLALTTPSDREMAVWGALEASETVLREALQVPENSTELVWKNNLQGSCMGEQLSGVYIGEWHTNRCSEENVLDSGCEQTEASGVDIQDSVNRAVVHQGNGWEHAYADMNDMQGHVLGSSPANAQKTSFVKSKAESRKRHNLSFRSMLTAGYAQDGEGQSSEYQKLPLAQKLQSLVEPSRITRNTELFPQFSNPSTSTMSAKLLELVRDDARGNLHQKMNSEKRFDTTSGTSLVLSIKEELGDKSSMPVQRISFGSINDQLRKALLEAPTTCVEVASKQTKEQGTISGFSARLQKVLDQERNNRHSFLQTLQTKDAPSQSNESCMYVKVVSKNLEARLLVCECKILKSHKAYDIDETSNSKVVVIFNTKANSQLELESGSIIRLYPPWQEVLVENRTEVTRTILCTYFCRV</sequence>
<gene>
    <name evidence="1" type="ORF">KP509_06G041300</name>
</gene>
<name>A0A8T2UFV0_CERRI</name>
<dbReference type="AlphaFoldDB" id="A0A8T2UFV0"/>
<dbReference type="PANTHER" id="PTHR35686">
    <property type="entry name" value="KINETOCHORE PROTEIN"/>
    <property type="match status" value="1"/>
</dbReference>
<dbReference type="OrthoDB" id="1914453at2759"/>
<dbReference type="Proteomes" id="UP000825935">
    <property type="component" value="Chromosome 6"/>
</dbReference>
<dbReference type="EMBL" id="CM035411">
    <property type="protein sequence ID" value="KAH7434927.1"/>
    <property type="molecule type" value="Genomic_DNA"/>
</dbReference>
<accession>A0A8T2UFV0</accession>
<reference evidence="1" key="1">
    <citation type="submission" date="2021-08" db="EMBL/GenBank/DDBJ databases">
        <title>WGS assembly of Ceratopteris richardii.</title>
        <authorList>
            <person name="Marchant D.B."/>
            <person name="Chen G."/>
            <person name="Jenkins J."/>
            <person name="Shu S."/>
            <person name="Leebens-Mack J."/>
            <person name="Grimwood J."/>
            <person name="Schmutz J."/>
            <person name="Soltis P."/>
            <person name="Soltis D."/>
            <person name="Chen Z.-H."/>
        </authorList>
    </citation>
    <scope>NUCLEOTIDE SEQUENCE</scope>
    <source>
        <strain evidence="1">Whitten #5841</strain>
        <tissue evidence="1">Leaf</tissue>
    </source>
</reference>
<protein>
    <submittedName>
        <fullName evidence="1">Uncharacterized protein</fullName>
    </submittedName>
</protein>
<proteinExistence type="predicted"/>
<organism evidence="1 2">
    <name type="scientific">Ceratopteris richardii</name>
    <name type="common">Triangle waterfern</name>
    <dbReference type="NCBI Taxonomy" id="49495"/>
    <lineage>
        <taxon>Eukaryota</taxon>
        <taxon>Viridiplantae</taxon>
        <taxon>Streptophyta</taxon>
        <taxon>Embryophyta</taxon>
        <taxon>Tracheophyta</taxon>
        <taxon>Polypodiopsida</taxon>
        <taxon>Polypodiidae</taxon>
        <taxon>Polypodiales</taxon>
        <taxon>Pteridineae</taxon>
        <taxon>Pteridaceae</taxon>
        <taxon>Parkerioideae</taxon>
        <taxon>Ceratopteris</taxon>
    </lineage>
</organism>
<evidence type="ECO:0000313" key="2">
    <source>
        <dbReference type="Proteomes" id="UP000825935"/>
    </source>
</evidence>
<dbReference type="PANTHER" id="PTHR35686:SF1">
    <property type="entry name" value="KINETOCHORE PROTEIN"/>
    <property type="match status" value="1"/>
</dbReference>
<keyword evidence="2" id="KW-1185">Reference proteome</keyword>
<evidence type="ECO:0000313" key="1">
    <source>
        <dbReference type="EMBL" id="KAH7434927.1"/>
    </source>
</evidence>
<comment type="caution">
    <text evidence="1">The sequence shown here is derived from an EMBL/GenBank/DDBJ whole genome shotgun (WGS) entry which is preliminary data.</text>
</comment>